<proteinExistence type="predicted"/>
<feature type="compositionally biased region" description="Basic and acidic residues" evidence="1">
    <location>
        <begin position="629"/>
        <end position="654"/>
    </location>
</feature>
<sequence>MDFTTTVLNTCQDSQKELNSDYKNHACRSKTNFNETEFRGKNNISNSVDIETDHNNSYGSSCADETCNDVKELQYKSHPREYLLYKRAIDLCIHNRTSNAAGKTIFDDAEYFSKHYSYKLLPISFENVDEKIIHTEHNYCHVLFTSGSDDEDCSRTMDYNQIKEKNYRKRKAKFKNKESEEKCGESGNYEQQVNAKFPICNVISGKIEKCNTNSIEMEYSPSIQPLDLSAPLVQEEKTDHFIREYSTSDVHNLTKEEGEKEDSVLFDSDKENQKSNVTLVEVTITRDDGKCNYQPCDIFLRDVARLVPKLIEKDCKEIDILDRTCDDYMNIEKHRLYYIISESTWHLFQNAKERVILTNDKSLGHPFVEQEKSSRPTFLIFDQFSLAKCLADYCKEGGGCFEYTVVDSIKQDKLEISEFKVESNEILSKSNEQCENECTKIAKVVMMPEESIEITDEKVECASSQNNLLNVLPDIKERDVEIKSNDDNMKDTLDERKRGTDNCHKKDLTEVPKSSKIYNVEKIQNEKEDELIVEIKQENTEVPKNNKGCETKVSSHQESVSKINNEQNNTEQIENDGKLLSTEFTTKNSLSRANVTRSDGTKIGSRNLRGNKKSLVVETKRDLGCKKLEDSKINNKEGKKNESKKLRSKEESQTIDHLLPQIGVEQPKKDVEKKKSEKLPKGKAGIKQTIWPAIFTRILRGSSAQEESSKTKEKCLTRSEAKTLDEMTSVRTRSKSSSETNSPNVKPVKLVPSQNSNSSDYRTRNERKRKLTNPETVSKSVTSKTKTDQKVPTILRKIIKLSETTDSGRTNNKRNRSLSGGSKSNEKVTKKRLEDRRPKTEAVKVTRTVAVKTKEKTNRSKGVVRNTRRQAMIAKETTAKSRKNELTSGLKKDKGRLKKMMTKDKRR</sequence>
<feature type="compositionally biased region" description="Basic and acidic residues" evidence="1">
    <location>
        <begin position="707"/>
        <end position="725"/>
    </location>
</feature>
<evidence type="ECO:0008006" key="4">
    <source>
        <dbReference type="Google" id="ProtNLM"/>
    </source>
</evidence>
<gene>
    <name evidence="2" type="ORF">RUM44_003867</name>
</gene>
<dbReference type="Proteomes" id="UP001359485">
    <property type="component" value="Unassembled WGS sequence"/>
</dbReference>
<feature type="compositionally biased region" description="Basic and acidic residues" evidence="1">
    <location>
        <begin position="666"/>
        <end position="680"/>
    </location>
</feature>
<reference evidence="2 3" key="1">
    <citation type="submission" date="2023-09" db="EMBL/GenBank/DDBJ databases">
        <title>Genomes of two closely related lineages of the louse Polyplax serrata with different host specificities.</title>
        <authorList>
            <person name="Martinu J."/>
            <person name="Tarabai H."/>
            <person name="Stefka J."/>
            <person name="Hypsa V."/>
        </authorList>
    </citation>
    <scope>NUCLEOTIDE SEQUENCE [LARGE SCALE GENOMIC DNA]</scope>
    <source>
        <strain evidence="2">98ZLc_SE</strain>
    </source>
</reference>
<keyword evidence="3" id="KW-1185">Reference proteome</keyword>
<feature type="compositionally biased region" description="Polar residues" evidence="1">
    <location>
        <begin position="729"/>
        <end position="744"/>
    </location>
</feature>
<evidence type="ECO:0000313" key="3">
    <source>
        <dbReference type="Proteomes" id="UP001359485"/>
    </source>
</evidence>
<feature type="region of interest" description="Disordered" evidence="1">
    <location>
        <begin position="702"/>
        <end position="789"/>
    </location>
</feature>
<comment type="caution">
    <text evidence="2">The sequence shown here is derived from an EMBL/GenBank/DDBJ whole genome shotgun (WGS) entry which is preliminary data.</text>
</comment>
<evidence type="ECO:0000256" key="1">
    <source>
        <dbReference type="SAM" id="MobiDB-lite"/>
    </source>
</evidence>
<name>A0ABR1B166_POLSC</name>
<feature type="compositionally biased region" description="Basic and acidic residues" evidence="1">
    <location>
        <begin position="824"/>
        <end position="844"/>
    </location>
</feature>
<evidence type="ECO:0000313" key="2">
    <source>
        <dbReference type="EMBL" id="KAK6633266.1"/>
    </source>
</evidence>
<feature type="region of interest" description="Disordered" evidence="1">
    <location>
        <begin position="629"/>
        <end position="684"/>
    </location>
</feature>
<dbReference type="EMBL" id="JAWJWF010000004">
    <property type="protein sequence ID" value="KAK6633266.1"/>
    <property type="molecule type" value="Genomic_DNA"/>
</dbReference>
<protein>
    <recommendedName>
        <fullName evidence="4">PIN domain-containing protein</fullName>
    </recommendedName>
</protein>
<feature type="region of interest" description="Disordered" evidence="1">
    <location>
        <begin position="591"/>
        <end position="615"/>
    </location>
</feature>
<organism evidence="2 3">
    <name type="scientific">Polyplax serrata</name>
    <name type="common">Common mouse louse</name>
    <dbReference type="NCBI Taxonomy" id="468196"/>
    <lineage>
        <taxon>Eukaryota</taxon>
        <taxon>Metazoa</taxon>
        <taxon>Ecdysozoa</taxon>
        <taxon>Arthropoda</taxon>
        <taxon>Hexapoda</taxon>
        <taxon>Insecta</taxon>
        <taxon>Pterygota</taxon>
        <taxon>Neoptera</taxon>
        <taxon>Paraneoptera</taxon>
        <taxon>Psocodea</taxon>
        <taxon>Troctomorpha</taxon>
        <taxon>Phthiraptera</taxon>
        <taxon>Anoplura</taxon>
        <taxon>Polyplacidae</taxon>
        <taxon>Polyplax</taxon>
    </lineage>
</organism>
<feature type="region of interest" description="Disordered" evidence="1">
    <location>
        <begin position="805"/>
        <end position="846"/>
    </location>
</feature>
<feature type="compositionally biased region" description="Basic residues" evidence="1">
    <location>
        <begin position="893"/>
        <end position="907"/>
    </location>
</feature>
<feature type="region of interest" description="Disordered" evidence="1">
    <location>
        <begin position="876"/>
        <end position="907"/>
    </location>
</feature>
<accession>A0ABR1B166</accession>